<reference evidence="13 14" key="1">
    <citation type="submission" date="2016-04" db="EMBL/GenBank/DDBJ databases">
        <title>Draft genome of Fonsecaea erecta CBS 125763.</title>
        <authorList>
            <person name="Weiss V.A."/>
            <person name="Vicente V.A."/>
            <person name="Raittz R.T."/>
            <person name="Moreno L.F."/>
            <person name="De Souza E.M."/>
            <person name="Pedrosa F.O."/>
            <person name="Steffens M.B."/>
            <person name="Faoro H."/>
            <person name="Tadra-Sfeir M.Z."/>
            <person name="Najafzadeh M.J."/>
            <person name="Felipe M.S."/>
            <person name="Teixeira M."/>
            <person name="Sun J."/>
            <person name="Xi L."/>
            <person name="Gomes R."/>
            <person name="De Azevedo C.M."/>
            <person name="Salgado C.G."/>
            <person name="Da Silva M.B."/>
            <person name="Nascimento M.F."/>
            <person name="Queiroz-Telles F."/>
            <person name="Attili D.S."/>
            <person name="Gorbushina A."/>
        </authorList>
    </citation>
    <scope>NUCLEOTIDE SEQUENCE [LARGE SCALE GENOMIC DNA]</scope>
    <source>
        <strain evidence="13 14">CBS 125763</strain>
    </source>
</reference>
<keyword evidence="4" id="KW-0808">Transferase</keyword>
<dbReference type="GO" id="GO:0000287">
    <property type="term" value="F:magnesium ion binding"/>
    <property type="evidence" value="ECO:0007669"/>
    <property type="project" value="InterPro"/>
</dbReference>
<dbReference type="NCBIfam" id="NF002320">
    <property type="entry name" value="PRK01259.1"/>
    <property type="match status" value="1"/>
</dbReference>
<dbReference type="PROSITE" id="PS00114">
    <property type="entry name" value="PRPP_SYNTHASE"/>
    <property type="match status" value="1"/>
</dbReference>
<keyword evidence="5" id="KW-0479">Metal-binding</keyword>
<evidence type="ECO:0000256" key="6">
    <source>
        <dbReference type="ARBA" id="ARBA00022727"/>
    </source>
</evidence>
<evidence type="ECO:0000256" key="7">
    <source>
        <dbReference type="ARBA" id="ARBA00022741"/>
    </source>
</evidence>
<keyword evidence="7" id="KW-0547">Nucleotide-binding</keyword>
<evidence type="ECO:0000313" key="14">
    <source>
        <dbReference type="Proteomes" id="UP000078343"/>
    </source>
</evidence>
<dbReference type="GO" id="GO:0016301">
    <property type="term" value="F:kinase activity"/>
    <property type="evidence" value="ECO:0007669"/>
    <property type="project" value="UniProtKB-KW"/>
</dbReference>
<keyword evidence="10" id="KW-0460">Magnesium</keyword>
<dbReference type="GO" id="GO:0005524">
    <property type="term" value="F:ATP binding"/>
    <property type="evidence" value="ECO:0007669"/>
    <property type="project" value="UniProtKB-KW"/>
</dbReference>
<dbReference type="Gene3D" id="3.40.50.2020">
    <property type="match status" value="2"/>
</dbReference>
<dbReference type="GO" id="GO:0006015">
    <property type="term" value="P:5-phosphoribose 1-diphosphate biosynthetic process"/>
    <property type="evidence" value="ECO:0007669"/>
    <property type="project" value="TreeGrafter"/>
</dbReference>
<evidence type="ECO:0000256" key="3">
    <source>
        <dbReference type="ARBA" id="ARBA00013247"/>
    </source>
</evidence>
<comment type="similarity">
    <text evidence="2">Belongs to the ribose-phosphate pyrophosphokinase family.</text>
</comment>
<dbReference type="CDD" id="cd06223">
    <property type="entry name" value="PRTases_typeI"/>
    <property type="match status" value="1"/>
</dbReference>
<dbReference type="GO" id="GO:0006164">
    <property type="term" value="P:purine nucleotide biosynthetic process"/>
    <property type="evidence" value="ECO:0007669"/>
    <property type="project" value="TreeGrafter"/>
</dbReference>
<dbReference type="InterPro" id="IPR000842">
    <property type="entry name" value="PRib_PP_synth_CS"/>
</dbReference>
<dbReference type="Pfam" id="PF14572">
    <property type="entry name" value="Pribosyl_synth"/>
    <property type="match status" value="1"/>
</dbReference>
<dbReference type="GeneID" id="30011543"/>
<dbReference type="AlphaFoldDB" id="A0A178ZGX3"/>
<dbReference type="Pfam" id="PF13793">
    <property type="entry name" value="Pribosyltran_N"/>
    <property type="match status" value="1"/>
</dbReference>
<sequence>MLGSTLKILAGSSHPELAQLISQKITRPIGALHTRRFANGETLVTVVDSVRDQDVFILQTAADPVNDLLMELLITVNACKIASARQITVVLPCFPYARQDKKDRSRAPITAKLVANMLQTAGCNHVITMDLHASQIQGFFDIPVDNVRCLYSETVMRDYIQQHYDISNVVIVSPDAGGAKRAAYIADKLKVDFALIHKERQVANEVSRMILVGTVTGKTAIIVDDIADTCGTIALAARILAEHGAEKCVALVVHAFLSGRAVDVVESTPALDEMVVANTVPLSPRARDCAKIRTMDVSALLGEAIRRTHYGESISQLFL</sequence>
<dbReference type="InterPro" id="IPR029057">
    <property type="entry name" value="PRTase-like"/>
</dbReference>
<dbReference type="NCBIfam" id="TIGR01251">
    <property type="entry name" value="ribP_PPkin"/>
    <property type="match status" value="1"/>
</dbReference>
<dbReference type="OrthoDB" id="413572at2759"/>
<dbReference type="InterPro" id="IPR000836">
    <property type="entry name" value="PRTase_dom"/>
</dbReference>
<dbReference type="SUPFAM" id="SSF53271">
    <property type="entry name" value="PRTase-like"/>
    <property type="match status" value="1"/>
</dbReference>
<keyword evidence="9" id="KW-0067">ATP-binding</keyword>
<name>A0A178ZGX3_9EURO</name>
<dbReference type="GO" id="GO:0002189">
    <property type="term" value="C:ribose phosphate diphosphokinase complex"/>
    <property type="evidence" value="ECO:0007669"/>
    <property type="project" value="TreeGrafter"/>
</dbReference>
<keyword evidence="8" id="KW-0418">Kinase</keyword>
<dbReference type="EMBL" id="LVYI01000006">
    <property type="protein sequence ID" value="OAP58285.1"/>
    <property type="molecule type" value="Genomic_DNA"/>
</dbReference>
<dbReference type="GO" id="GO:0004749">
    <property type="term" value="F:ribose phosphate diphosphokinase activity"/>
    <property type="evidence" value="ECO:0007669"/>
    <property type="project" value="UniProtKB-EC"/>
</dbReference>
<evidence type="ECO:0000313" key="13">
    <source>
        <dbReference type="EMBL" id="OAP58285.1"/>
    </source>
</evidence>
<dbReference type="FunFam" id="3.40.50.2020:FF:000007">
    <property type="entry name" value="Ribose-phosphate pyrophosphokinase"/>
    <property type="match status" value="1"/>
</dbReference>
<dbReference type="Proteomes" id="UP000078343">
    <property type="component" value="Unassembled WGS sequence"/>
</dbReference>
<evidence type="ECO:0000256" key="9">
    <source>
        <dbReference type="ARBA" id="ARBA00022840"/>
    </source>
</evidence>
<dbReference type="InterPro" id="IPR029099">
    <property type="entry name" value="Pribosyltran_N"/>
</dbReference>
<feature type="domain" description="Ribose-phosphate pyrophosphokinase N-terminal" evidence="12">
    <location>
        <begin position="6"/>
        <end position="122"/>
    </location>
</feature>
<comment type="catalytic activity">
    <reaction evidence="11">
        <text>D-ribose 5-phosphate + ATP = 5-phospho-alpha-D-ribose 1-diphosphate + AMP + H(+)</text>
        <dbReference type="Rhea" id="RHEA:15609"/>
        <dbReference type="ChEBI" id="CHEBI:15378"/>
        <dbReference type="ChEBI" id="CHEBI:30616"/>
        <dbReference type="ChEBI" id="CHEBI:58017"/>
        <dbReference type="ChEBI" id="CHEBI:78346"/>
        <dbReference type="ChEBI" id="CHEBI:456215"/>
        <dbReference type="EC" id="2.7.6.1"/>
    </reaction>
</comment>
<dbReference type="STRING" id="1367422.A0A178ZGX3"/>
<comment type="caution">
    <text evidence="13">The sequence shown here is derived from an EMBL/GenBank/DDBJ whole genome shotgun (WGS) entry which is preliminary data.</text>
</comment>
<comment type="pathway">
    <text evidence="1">Metabolic intermediate biosynthesis; 5-phospho-alpha-D-ribose 1-diphosphate biosynthesis; 5-phospho-alpha-D-ribose 1-diphosphate from D-ribose 5-phosphate (route I): step 1/1.</text>
</comment>
<dbReference type="InterPro" id="IPR005946">
    <property type="entry name" value="Rib-P_diPkinase"/>
</dbReference>
<gene>
    <name evidence="13" type="ORF">AYL99_07375</name>
</gene>
<dbReference type="SMART" id="SM01400">
    <property type="entry name" value="Pribosyltran_N"/>
    <property type="match status" value="1"/>
</dbReference>
<evidence type="ECO:0000256" key="2">
    <source>
        <dbReference type="ARBA" id="ARBA00006478"/>
    </source>
</evidence>
<dbReference type="RefSeq" id="XP_018691652.1">
    <property type="nucleotide sequence ID" value="XM_018838884.1"/>
</dbReference>
<keyword evidence="6" id="KW-0545">Nucleotide biosynthesis</keyword>
<organism evidence="13 14">
    <name type="scientific">Fonsecaea erecta</name>
    <dbReference type="NCBI Taxonomy" id="1367422"/>
    <lineage>
        <taxon>Eukaryota</taxon>
        <taxon>Fungi</taxon>
        <taxon>Dikarya</taxon>
        <taxon>Ascomycota</taxon>
        <taxon>Pezizomycotina</taxon>
        <taxon>Eurotiomycetes</taxon>
        <taxon>Chaetothyriomycetidae</taxon>
        <taxon>Chaetothyriales</taxon>
        <taxon>Herpotrichiellaceae</taxon>
        <taxon>Fonsecaea</taxon>
    </lineage>
</organism>
<evidence type="ECO:0000256" key="8">
    <source>
        <dbReference type="ARBA" id="ARBA00022777"/>
    </source>
</evidence>
<evidence type="ECO:0000256" key="5">
    <source>
        <dbReference type="ARBA" id="ARBA00022723"/>
    </source>
</evidence>
<accession>A0A178ZGX3</accession>
<dbReference type="GO" id="GO:0009156">
    <property type="term" value="P:ribonucleoside monophosphate biosynthetic process"/>
    <property type="evidence" value="ECO:0007669"/>
    <property type="project" value="InterPro"/>
</dbReference>
<dbReference type="PANTHER" id="PTHR10210:SF32">
    <property type="entry name" value="RIBOSE-PHOSPHATE PYROPHOSPHOKINASE 2"/>
    <property type="match status" value="1"/>
</dbReference>
<evidence type="ECO:0000256" key="11">
    <source>
        <dbReference type="ARBA" id="ARBA00049535"/>
    </source>
</evidence>
<keyword evidence="14" id="KW-1185">Reference proteome</keyword>
<dbReference type="PANTHER" id="PTHR10210">
    <property type="entry name" value="RIBOSE-PHOSPHATE DIPHOSPHOKINASE FAMILY MEMBER"/>
    <property type="match status" value="1"/>
</dbReference>
<dbReference type="EC" id="2.7.6.1" evidence="3"/>
<evidence type="ECO:0000256" key="10">
    <source>
        <dbReference type="ARBA" id="ARBA00022842"/>
    </source>
</evidence>
<evidence type="ECO:0000256" key="1">
    <source>
        <dbReference type="ARBA" id="ARBA00004996"/>
    </source>
</evidence>
<proteinExistence type="inferred from homology"/>
<evidence type="ECO:0000256" key="4">
    <source>
        <dbReference type="ARBA" id="ARBA00022679"/>
    </source>
</evidence>
<dbReference type="GO" id="GO:0005737">
    <property type="term" value="C:cytoplasm"/>
    <property type="evidence" value="ECO:0007669"/>
    <property type="project" value="TreeGrafter"/>
</dbReference>
<dbReference type="FunFam" id="3.40.50.2020:FF:000005">
    <property type="entry name" value="Ribose-phosphate pyrophosphokinase 1"/>
    <property type="match status" value="1"/>
</dbReference>
<protein>
    <recommendedName>
        <fullName evidence="3">ribose-phosphate diphosphokinase</fullName>
        <ecNumber evidence="3">2.7.6.1</ecNumber>
    </recommendedName>
</protein>
<evidence type="ECO:0000259" key="12">
    <source>
        <dbReference type="Pfam" id="PF13793"/>
    </source>
</evidence>